<dbReference type="Gene3D" id="3.30.390.30">
    <property type="match status" value="1"/>
</dbReference>
<dbReference type="InterPro" id="IPR036188">
    <property type="entry name" value="FAD/NAD-bd_sf"/>
</dbReference>
<dbReference type="Proteomes" id="UP001347796">
    <property type="component" value="Unassembled WGS sequence"/>
</dbReference>
<reference evidence="11 12" key="1">
    <citation type="submission" date="2024-01" db="EMBL/GenBank/DDBJ databases">
        <title>The genome of the rayed Mediterranean limpet Patella caerulea (Linnaeus, 1758).</title>
        <authorList>
            <person name="Anh-Thu Weber A."/>
            <person name="Halstead-Nussloch G."/>
        </authorList>
    </citation>
    <scope>NUCLEOTIDE SEQUENCE [LARGE SCALE GENOMIC DNA]</scope>
    <source>
        <strain evidence="11">AATW-2023a</strain>
        <tissue evidence="11">Whole specimen</tissue>
    </source>
</reference>
<keyword evidence="5" id="KW-0479">Metal-binding</keyword>
<dbReference type="PANTHER" id="PTHR43557">
    <property type="entry name" value="APOPTOSIS-INDUCING FACTOR 1"/>
    <property type="match status" value="1"/>
</dbReference>
<comment type="similarity">
    <text evidence="2">Belongs to the FAD-dependent oxidoreductase family.</text>
</comment>
<dbReference type="GO" id="GO:0046872">
    <property type="term" value="F:metal ion binding"/>
    <property type="evidence" value="ECO:0007669"/>
    <property type="project" value="UniProtKB-KW"/>
</dbReference>
<dbReference type="Pfam" id="PF00355">
    <property type="entry name" value="Rieske"/>
    <property type="match status" value="1"/>
</dbReference>
<dbReference type="Pfam" id="PF07992">
    <property type="entry name" value="Pyr_redox_2"/>
    <property type="match status" value="1"/>
</dbReference>
<dbReference type="InterPro" id="IPR050446">
    <property type="entry name" value="FAD-oxidoreductase/Apoptosis"/>
</dbReference>
<dbReference type="InterPro" id="IPR036922">
    <property type="entry name" value="Rieske_2Fe-2S_sf"/>
</dbReference>
<evidence type="ECO:0000256" key="5">
    <source>
        <dbReference type="ARBA" id="ARBA00022723"/>
    </source>
</evidence>
<dbReference type="CDD" id="cd03478">
    <property type="entry name" value="Rieske_AIFL_N"/>
    <property type="match status" value="1"/>
</dbReference>
<dbReference type="SUPFAM" id="SSF50022">
    <property type="entry name" value="ISP domain"/>
    <property type="match status" value="1"/>
</dbReference>
<organism evidence="11 12">
    <name type="scientific">Patella caerulea</name>
    <name type="common">Rayed Mediterranean limpet</name>
    <dbReference type="NCBI Taxonomy" id="87958"/>
    <lineage>
        <taxon>Eukaryota</taxon>
        <taxon>Metazoa</taxon>
        <taxon>Spiralia</taxon>
        <taxon>Lophotrochozoa</taxon>
        <taxon>Mollusca</taxon>
        <taxon>Gastropoda</taxon>
        <taxon>Patellogastropoda</taxon>
        <taxon>Patelloidea</taxon>
        <taxon>Patellidae</taxon>
        <taxon>Patella</taxon>
    </lineage>
</organism>
<name>A0AAN8KF16_PATCE</name>
<dbReference type="FunFam" id="2.102.10.10:FF:000003">
    <property type="entry name" value="apoptosis-inducing factor 3 isoform X2"/>
    <property type="match status" value="1"/>
</dbReference>
<dbReference type="EMBL" id="JAZGQO010000002">
    <property type="protein sequence ID" value="KAK6192404.1"/>
    <property type="molecule type" value="Genomic_DNA"/>
</dbReference>
<dbReference type="Pfam" id="PF14759">
    <property type="entry name" value="Reductase_C"/>
    <property type="match status" value="1"/>
</dbReference>
<comment type="cofactor">
    <cofactor evidence="1">
        <name>FAD</name>
        <dbReference type="ChEBI" id="CHEBI:57692"/>
    </cofactor>
</comment>
<keyword evidence="8" id="KW-0408">Iron</keyword>
<sequence>MTEIEACSVDDIQDGGMKDVEVEDGKILLVQRGQEYFAVGGKCTHYGAPLVNGSMSNGVVRCPWHGACFNVQTGDIEDFPGLDSLPTFDVSVKNGKIYIHVPTSGVGKRLKNMCGSVPENRKTFVLVGGGPASVVCAETLRQEGFTGRIIIVSKESVLPYDRPKLSKAMDAKPESLALRNAEFYKKYDIEIRQGHEVVSVDTKAKLVRMYDGKKMSYDSLFIATGGKPRVLPIPGSGLKNVCSLRTPADANFIAEQAKGKDVVVVGSSFIGMEVAAFLAGKVHSLSVVDMIKVPFELTLGETVGRAFKTMHEEKGVKFYFEKGVKALRSKEDDILTEVVLSDGTVISADICILGVGVVPATDFLKKSDIELTKRGFVSVNERLQTNIPDVYAGGDIVEFPLFTVPGSNVNIQHWQMAHQHGKIAGYNMNGISREIKSVPYFWTVMYGKSVRYTGYGPGYDDVIVHGDLDVPKFAAFYTKGDNVVAVASLAFDPIVSQAANLMLQGEVIQKSEIISDPKTWVGRLKP</sequence>
<evidence type="ECO:0000313" key="11">
    <source>
        <dbReference type="EMBL" id="KAK6192404.1"/>
    </source>
</evidence>
<keyword evidence="12" id="KW-1185">Reference proteome</keyword>
<evidence type="ECO:0000256" key="3">
    <source>
        <dbReference type="ARBA" id="ARBA00022630"/>
    </source>
</evidence>
<evidence type="ECO:0000256" key="6">
    <source>
        <dbReference type="ARBA" id="ARBA00022827"/>
    </source>
</evidence>
<evidence type="ECO:0000256" key="9">
    <source>
        <dbReference type="ARBA" id="ARBA00023014"/>
    </source>
</evidence>
<dbReference type="GO" id="GO:0016651">
    <property type="term" value="F:oxidoreductase activity, acting on NAD(P)H"/>
    <property type="evidence" value="ECO:0007669"/>
    <property type="project" value="TreeGrafter"/>
</dbReference>
<accession>A0AAN8KF16</accession>
<keyword evidence="3" id="KW-0285">Flavoprotein</keyword>
<dbReference type="InterPro" id="IPR016156">
    <property type="entry name" value="FAD/NAD-linked_Rdtase_dimer_sf"/>
</dbReference>
<dbReference type="GO" id="GO:0005737">
    <property type="term" value="C:cytoplasm"/>
    <property type="evidence" value="ECO:0007669"/>
    <property type="project" value="TreeGrafter"/>
</dbReference>
<dbReference type="GO" id="GO:0051537">
    <property type="term" value="F:2 iron, 2 sulfur cluster binding"/>
    <property type="evidence" value="ECO:0007669"/>
    <property type="project" value="UniProtKB-KW"/>
</dbReference>
<evidence type="ECO:0000256" key="4">
    <source>
        <dbReference type="ARBA" id="ARBA00022714"/>
    </source>
</evidence>
<protein>
    <recommendedName>
        <fullName evidence="10">Rieske domain-containing protein</fullName>
    </recommendedName>
</protein>
<evidence type="ECO:0000256" key="8">
    <source>
        <dbReference type="ARBA" id="ARBA00023004"/>
    </source>
</evidence>
<evidence type="ECO:0000256" key="7">
    <source>
        <dbReference type="ARBA" id="ARBA00023002"/>
    </source>
</evidence>
<dbReference type="PROSITE" id="PS51296">
    <property type="entry name" value="RIESKE"/>
    <property type="match status" value="1"/>
</dbReference>
<evidence type="ECO:0000313" key="12">
    <source>
        <dbReference type="Proteomes" id="UP001347796"/>
    </source>
</evidence>
<comment type="caution">
    <text evidence="11">The sequence shown here is derived from an EMBL/GenBank/DDBJ whole genome shotgun (WGS) entry which is preliminary data.</text>
</comment>
<proteinExistence type="inferred from homology"/>
<gene>
    <name evidence="11" type="ORF">SNE40_003876</name>
</gene>
<keyword evidence="4" id="KW-0001">2Fe-2S</keyword>
<dbReference type="SUPFAM" id="SSF55424">
    <property type="entry name" value="FAD/NAD-linked reductases, dimerisation (C-terminal) domain"/>
    <property type="match status" value="1"/>
</dbReference>
<keyword evidence="9" id="KW-0411">Iron-sulfur</keyword>
<dbReference type="PRINTS" id="PR00368">
    <property type="entry name" value="FADPNR"/>
</dbReference>
<dbReference type="Gene3D" id="3.50.50.60">
    <property type="entry name" value="FAD/NAD(P)-binding domain"/>
    <property type="match status" value="2"/>
</dbReference>
<evidence type="ECO:0000256" key="1">
    <source>
        <dbReference type="ARBA" id="ARBA00001974"/>
    </source>
</evidence>
<dbReference type="AlphaFoldDB" id="A0AAN8KF16"/>
<keyword evidence="7" id="KW-0560">Oxidoreductase</keyword>
<evidence type="ECO:0000259" key="10">
    <source>
        <dbReference type="PROSITE" id="PS51296"/>
    </source>
</evidence>
<dbReference type="SUPFAM" id="SSF51905">
    <property type="entry name" value="FAD/NAD(P)-binding domain"/>
    <property type="match status" value="1"/>
</dbReference>
<dbReference type="Gene3D" id="2.102.10.10">
    <property type="entry name" value="Rieske [2Fe-2S] iron-sulphur domain"/>
    <property type="match status" value="1"/>
</dbReference>
<dbReference type="PANTHER" id="PTHR43557:SF2">
    <property type="entry name" value="RIESKE DOMAIN-CONTAINING PROTEIN-RELATED"/>
    <property type="match status" value="1"/>
</dbReference>
<feature type="domain" description="Rieske" evidence="10">
    <location>
        <begin position="4"/>
        <end position="99"/>
    </location>
</feature>
<dbReference type="InterPro" id="IPR017941">
    <property type="entry name" value="Rieske_2Fe-2S"/>
</dbReference>
<dbReference type="InterPro" id="IPR028202">
    <property type="entry name" value="Reductase_C"/>
</dbReference>
<dbReference type="InterPro" id="IPR023753">
    <property type="entry name" value="FAD/NAD-binding_dom"/>
</dbReference>
<keyword evidence="6" id="KW-0274">FAD</keyword>
<evidence type="ECO:0000256" key="2">
    <source>
        <dbReference type="ARBA" id="ARBA00006442"/>
    </source>
</evidence>
<dbReference type="PRINTS" id="PR00469">
    <property type="entry name" value="PNDRDTASEII"/>
</dbReference>